<organism evidence="1 2">
    <name type="scientific">Saccharopolyspora elongata</name>
    <dbReference type="NCBI Taxonomy" id="2530387"/>
    <lineage>
        <taxon>Bacteria</taxon>
        <taxon>Bacillati</taxon>
        <taxon>Actinomycetota</taxon>
        <taxon>Actinomycetes</taxon>
        <taxon>Pseudonocardiales</taxon>
        <taxon>Pseudonocardiaceae</taxon>
        <taxon>Saccharopolyspora</taxon>
    </lineage>
</organism>
<evidence type="ECO:0000313" key="1">
    <source>
        <dbReference type="EMBL" id="TDD42311.1"/>
    </source>
</evidence>
<dbReference type="EMBL" id="SMKW01000049">
    <property type="protein sequence ID" value="TDD42311.1"/>
    <property type="molecule type" value="Genomic_DNA"/>
</dbReference>
<reference evidence="1 2" key="1">
    <citation type="submission" date="2019-03" db="EMBL/GenBank/DDBJ databases">
        <title>Draft genome sequences of novel Actinobacteria.</title>
        <authorList>
            <person name="Sahin N."/>
            <person name="Ay H."/>
            <person name="Saygin H."/>
        </authorList>
    </citation>
    <scope>NUCLEOTIDE SEQUENCE [LARGE SCALE GENOMIC DNA]</scope>
    <source>
        <strain evidence="1 2">7K502</strain>
    </source>
</reference>
<name>A0A4R4YCF9_9PSEU</name>
<protein>
    <submittedName>
        <fullName evidence="1">Uncharacterized protein</fullName>
    </submittedName>
</protein>
<dbReference type="Proteomes" id="UP000294947">
    <property type="component" value="Unassembled WGS sequence"/>
</dbReference>
<keyword evidence="2" id="KW-1185">Reference proteome</keyword>
<dbReference type="AlphaFoldDB" id="A0A4R4YCF9"/>
<gene>
    <name evidence="1" type="ORF">E1288_29985</name>
</gene>
<evidence type="ECO:0000313" key="2">
    <source>
        <dbReference type="Proteomes" id="UP000294947"/>
    </source>
</evidence>
<proteinExistence type="predicted"/>
<comment type="caution">
    <text evidence="1">The sequence shown here is derived from an EMBL/GenBank/DDBJ whole genome shotgun (WGS) entry which is preliminary data.</text>
</comment>
<dbReference type="OrthoDB" id="4184921at2"/>
<dbReference type="RefSeq" id="WP_132490976.1">
    <property type="nucleotide sequence ID" value="NZ_SMKW01000049.1"/>
</dbReference>
<accession>A0A4R4YCF9</accession>
<sequence>MNEPSEISLIIGAPDDPKGPEWADIWWAGRMSDSFAVPALDAVSRALNATVDLNSWLGEHYGRRDVTISLQFPWKVRHEDFIGPDGYVMSGEWGYWCSVHVPPKVAEETDPRVVFGWLYSKGLEALECIAKKTRLGSTLYGAHVDLPLEFAPESGAVRLVALPRLANKIANLDDQQKAVLESVGEMRGVDAWAVDVGAVSEVVPRSVRGRAEFVEQRIRASGVLPKEKGTWGQFRINSEGLSYRSVVKDLKLLERWAIYQLSCEVVDVGRANHVYWMTIAPSREPRPRKNVSPELSRSQDV</sequence>